<protein>
    <recommendedName>
        <fullName evidence="8">Probable membrane transporter protein</fullName>
    </recommendedName>
</protein>
<dbReference type="InterPro" id="IPR002781">
    <property type="entry name" value="TM_pro_TauE-like"/>
</dbReference>
<dbReference type="Pfam" id="PF01925">
    <property type="entry name" value="TauE"/>
    <property type="match status" value="1"/>
</dbReference>
<evidence type="ECO:0000256" key="8">
    <source>
        <dbReference type="RuleBase" id="RU363041"/>
    </source>
</evidence>
<organism evidence="9 10">
    <name type="scientific">Brachybacterium aquaticum</name>
    <dbReference type="NCBI Taxonomy" id="1432564"/>
    <lineage>
        <taxon>Bacteria</taxon>
        <taxon>Bacillati</taxon>
        <taxon>Actinomycetota</taxon>
        <taxon>Actinomycetes</taxon>
        <taxon>Micrococcales</taxon>
        <taxon>Dermabacteraceae</taxon>
        <taxon>Brachybacterium</taxon>
    </lineage>
</organism>
<feature type="transmembrane region" description="Helical" evidence="8">
    <location>
        <begin position="221"/>
        <end position="243"/>
    </location>
</feature>
<keyword evidence="7 8" id="KW-0472">Membrane</keyword>
<dbReference type="InterPro" id="IPR052017">
    <property type="entry name" value="TSUP"/>
</dbReference>
<dbReference type="Proteomes" id="UP000588158">
    <property type="component" value="Unassembled WGS sequence"/>
</dbReference>
<dbReference type="GO" id="GO:0005886">
    <property type="term" value="C:plasma membrane"/>
    <property type="evidence" value="ECO:0007669"/>
    <property type="project" value="UniProtKB-SubCell"/>
</dbReference>
<evidence type="ECO:0000256" key="7">
    <source>
        <dbReference type="ARBA" id="ARBA00023136"/>
    </source>
</evidence>
<keyword evidence="3" id="KW-0813">Transport</keyword>
<accession>A0A841AHW6</accession>
<evidence type="ECO:0000256" key="2">
    <source>
        <dbReference type="ARBA" id="ARBA00009142"/>
    </source>
</evidence>
<feature type="transmembrane region" description="Helical" evidence="8">
    <location>
        <begin position="101"/>
        <end position="119"/>
    </location>
</feature>
<evidence type="ECO:0000313" key="10">
    <source>
        <dbReference type="Proteomes" id="UP000588158"/>
    </source>
</evidence>
<keyword evidence="5 8" id="KW-0812">Transmembrane</keyword>
<comment type="similarity">
    <text evidence="2 8">Belongs to the 4-toluene sulfonate uptake permease (TSUP) (TC 2.A.102) family.</text>
</comment>
<name>A0A841AHW6_9MICO</name>
<evidence type="ECO:0000256" key="3">
    <source>
        <dbReference type="ARBA" id="ARBA00022448"/>
    </source>
</evidence>
<proteinExistence type="inferred from homology"/>
<evidence type="ECO:0000256" key="6">
    <source>
        <dbReference type="ARBA" id="ARBA00022989"/>
    </source>
</evidence>
<feature type="transmembrane region" description="Helical" evidence="8">
    <location>
        <begin position="32"/>
        <end position="65"/>
    </location>
</feature>
<keyword evidence="10" id="KW-1185">Reference proteome</keyword>
<evidence type="ECO:0000256" key="4">
    <source>
        <dbReference type="ARBA" id="ARBA00022475"/>
    </source>
</evidence>
<comment type="subcellular location">
    <subcellularLocation>
        <location evidence="1 8">Cell membrane</location>
        <topology evidence="1 8">Multi-pass membrane protein</topology>
    </subcellularLocation>
</comment>
<feature type="transmembrane region" description="Helical" evidence="8">
    <location>
        <begin position="77"/>
        <end position="95"/>
    </location>
</feature>
<dbReference type="AlphaFoldDB" id="A0A841AHW6"/>
<evidence type="ECO:0000256" key="5">
    <source>
        <dbReference type="ARBA" id="ARBA00022692"/>
    </source>
</evidence>
<dbReference type="PANTHER" id="PTHR30269">
    <property type="entry name" value="TRANSMEMBRANE PROTEIN YFCA"/>
    <property type="match status" value="1"/>
</dbReference>
<reference evidence="9 10" key="1">
    <citation type="submission" date="2020-08" db="EMBL/GenBank/DDBJ databases">
        <title>Sequencing the genomes of 1000 actinobacteria strains.</title>
        <authorList>
            <person name="Klenk H.-P."/>
        </authorList>
    </citation>
    <scope>NUCLEOTIDE SEQUENCE [LARGE SCALE GENOMIC DNA]</scope>
    <source>
        <strain evidence="9 10">DSM 28796</strain>
    </source>
</reference>
<keyword evidence="6 8" id="KW-1133">Transmembrane helix</keyword>
<feature type="transmembrane region" description="Helical" evidence="8">
    <location>
        <begin position="196"/>
        <end position="215"/>
    </location>
</feature>
<evidence type="ECO:0000256" key="1">
    <source>
        <dbReference type="ARBA" id="ARBA00004651"/>
    </source>
</evidence>
<gene>
    <name evidence="9" type="ORF">HNR70_002665</name>
</gene>
<evidence type="ECO:0000313" key="9">
    <source>
        <dbReference type="EMBL" id="MBB5832852.1"/>
    </source>
</evidence>
<dbReference type="PANTHER" id="PTHR30269:SF37">
    <property type="entry name" value="MEMBRANE TRANSPORTER PROTEIN"/>
    <property type="match status" value="1"/>
</dbReference>
<sequence>MTTPELLALLGLALTIVVGAVAQRTTGMGFALLIAPFLVLALGPLEGILVTNAFGVVSSVVNLVLMWRDVDWPRAAVLAPMGIVGIVPGALAVRWLPEAPLAVAVAALILVALALTLLLRGRTLPRSRALAAAGGFTSGFLNVTAGAGGPGLVVYARATGWPHHLFAATAQLQFIVLGAASLLAKGALPSLAAPTWAVLLVALALGIGIGSWLAPKLDPDVGMRIVMVLAIGGALLALGRGLLAL</sequence>
<dbReference type="RefSeq" id="WP_184326109.1">
    <property type="nucleotide sequence ID" value="NZ_JACHLZ010000001.1"/>
</dbReference>
<dbReference type="EMBL" id="JACHLZ010000001">
    <property type="protein sequence ID" value="MBB5832852.1"/>
    <property type="molecule type" value="Genomic_DNA"/>
</dbReference>
<comment type="caution">
    <text evidence="9">The sequence shown here is derived from an EMBL/GenBank/DDBJ whole genome shotgun (WGS) entry which is preliminary data.</text>
</comment>
<feature type="transmembrane region" description="Helical" evidence="8">
    <location>
        <begin position="165"/>
        <end position="184"/>
    </location>
</feature>
<feature type="transmembrane region" description="Helical" evidence="8">
    <location>
        <begin position="131"/>
        <end position="153"/>
    </location>
</feature>
<keyword evidence="4 8" id="KW-1003">Cell membrane</keyword>